<feature type="domain" description="RNA polymerase sigma factor 70 region 4 type 2" evidence="7">
    <location>
        <begin position="107"/>
        <end position="160"/>
    </location>
</feature>
<evidence type="ECO:0000256" key="4">
    <source>
        <dbReference type="ARBA" id="ARBA00023125"/>
    </source>
</evidence>
<dbReference type="PANTHER" id="PTHR43133">
    <property type="entry name" value="RNA POLYMERASE ECF-TYPE SIGMA FACTO"/>
    <property type="match status" value="1"/>
</dbReference>
<sequence length="168" mass="18811">MRVSASPAASPDAELVAFYREHRLSLVRFAVLLVGDQETAEDVVQDVFARLHDRWRPGVTTIAYVRTCVLNASRSVLRRRAVALRRAEPVAGLADSAETAALIGESRREVLRALARLPRRQREALVMRFYLDLSDAEIAEVMRVRQSTVRSMTARALAKLLRELGDNA</sequence>
<dbReference type="Gene3D" id="1.10.1740.10">
    <property type="match status" value="1"/>
</dbReference>
<dbReference type="CDD" id="cd06171">
    <property type="entry name" value="Sigma70_r4"/>
    <property type="match status" value="1"/>
</dbReference>
<dbReference type="SUPFAM" id="SSF88659">
    <property type="entry name" value="Sigma3 and sigma4 domains of RNA polymerase sigma factors"/>
    <property type="match status" value="1"/>
</dbReference>
<dbReference type="NCBIfam" id="TIGR02937">
    <property type="entry name" value="sigma70-ECF"/>
    <property type="match status" value="1"/>
</dbReference>
<keyword evidence="4" id="KW-0238">DNA-binding</keyword>
<dbReference type="EMBL" id="JBHUCM010000011">
    <property type="protein sequence ID" value="MFD1537601.1"/>
    <property type="molecule type" value="Genomic_DNA"/>
</dbReference>
<accession>A0ABW4G5J4</accession>
<reference evidence="9" key="1">
    <citation type="journal article" date="2019" name="Int. J. Syst. Evol. Microbiol.">
        <title>The Global Catalogue of Microorganisms (GCM) 10K type strain sequencing project: providing services to taxonomists for standard genome sequencing and annotation.</title>
        <authorList>
            <consortium name="The Broad Institute Genomics Platform"/>
            <consortium name="The Broad Institute Genome Sequencing Center for Infectious Disease"/>
            <person name="Wu L."/>
            <person name="Ma J."/>
        </authorList>
    </citation>
    <scope>NUCLEOTIDE SEQUENCE [LARGE SCALE GENOMIC DNA]</scope>
    <source>
        <strain evidence="9">CGMCC 1.15399</strain>
    </source>
</reference>
<evidence type="ECO:0000259" key="7">
    <source>
        <dbReference type="Pfam" id="PF08281"/>
    </source>
</evidence>
<dbReference type="InterPro" id="IPR036388">
    <property type="entry name" value="WH-like_DNA-bd_sf"/>
</dbReference>
<evidence type="ECO:0000256" key="3">
    <source>
        <dbReference type="ARBA" id="ARBA00023082"/>
    </source>
</evidence>
<dbReference type="Pfam" id="PF04542">
    <property type="entry name" value="Sigma70_r2"/>
    <property type="match status" value="1"/>
</dbReference>
<dbReference type="Proteomes" id="UP001597097">
    <property type="component" value="Unassembled WGS sequence"/>
</dbReference>
<proteinExistence type="inferred from homology"/>
<evidence type="ECO:0000259" key="6">
    <source>
        <dbReference type="Pfam" id="PF04542"/>
    </source>
</evidence>
<dbReference type="InterPro" id="IPR013325">
    <property type="entry name" value="RNA_pol_sigma_r2"/>
</dbReference>
<comment type="caution">
    <text evidence="8">The sequence shown here is derived from an EMBL/GenBank/DDBJ whole genome shotgun (WGS) entry which is preliminary data.</text>
</comment>
<dbReference type="InterPro" id="IPR013324">
    <property type="entry name" value="RNA_pol_sigma_r3/r4-like"/>
</dbReference>
<dbReference type="RefSeq" id="WP_308127136.1">
    <property type="nucleotide sequence ID" value="NZ_JAHKRM010000012.1"/>
</dbReference>
<evidence type="ECO:0000256" key="5">
    <source>
        <dbReference type="ARBA" id="ARBA00023163"/>
    </source>
</evidence>
<evidence type="ECO:0000313" key="8">
    <source>
        <dbReference type="EMBL" id="MFD1537601.1"/>
    </source>
</evidence>
<keyword evidence="9" id="KW-1185">Reference proteome</keyword>
<keyword evidence="2" id="KW-0805">Transcription regulation</keyword>
<dbReference type="SUPFAM" id="SSF88946">
    <property type="entry name" value="Sigma2 domain of RNA polymerase sigma factors"/>
    <property type="match status" value="1"/>
</dbReference>
<evidence type="ECO:0000256" key="1">
    <source>
        <dbReference type="ARBA" id="ARBA00010641"/>
    </source>
</evidence>
<name>A0ABW4G5J4_9ACTN</name>
<evidence type="ECO:0000313" key="9">
    <source>
        <dbReference type="Proteomes" id="UP001597097"/>
    </source>
</evidence>
<dbReference type="InterPro" id="IPR039425">
    <property type="entry name" value="RNA_pol_sigma-70-like"/>
</dbReference>
<dbReference type="InterPro" id="IPR014284">
    <property type="entry name" value="RNA_pol_sigma-70_dom"/>
</dbReference>
<dbReference type="PANTHER" id="PTHR43133:SF50">
    <property type="entry name" value="ECF RNA POLYMERASE SIGMA FACTOR SIGM"/>
    <property type="match status" value="1"/>
</dbReference>
<gene>
    <name evidence="8" type="ORF">ACFSJ0_11185</name>
</gene>
<organism evidence="8 9">
    <name type="scientific">Nonomuraea guangzhouensis</name>
    <dbReference type="NCBI Taxonomy" id="1291555"/>
    <lineage>
        <taxon>Bacteria</taxon>
        <taxon>Bacillati</taxon>
        <taxon>Actinomycetota</taxon>
        <taxon>Actinomycetes</taxon>
        <taxon>Streptosporangiales</taxon>
        <taxon>Streptosporangiaceae</taxon>
        <taxon>Nonomuraea</taxon>
    </lineage>
</organism>
<keyword evidence="5" id="KW-0804">Transcription</keyword>
<dbReference type="Pfam" id="PF08281">
    <property type="entry name" value="Sigma70_r4_2"/>
    <property type="match status" value="1"/>
</dbReference>
<protein>
    <submittedName>
        <fullName evidence="8">RNA polymerase sigma factor</fullName>
    </submittedName>
</protein>
<dbReference type="Gene3D" id="1.10.10.10">
    <property type="entry name" value="Winged helix-like DNA-binding domain superfamily/Winged helix DNA-binding domain"/>
    <property type="match status" value="1"/>
</dbReference>
<keyword evidence="3" id="KW-0731">Sigma factor</keyword>
<comment type="similarity">
    <text evidence="1">Belongs to the sigma-70 factor family. ECF subfamily.</text>
</comment>
<dbReference type="InterPro" id="IPR007627">
    <property type="entry name" value="RNA_pol_sigma70_r2"/>
</dbReference>
<feature type="domain" description="RNA polymerase sigma-70 region 2" evidence="6">
    <location>
        <begin position="18"/>
        <end position="81"/>
    </location>
</feature>
<evidence type="ECO:0000256" key="2">
    <source>
        <dbReference type="ARBA" id="ARBA00023015"/>
    </source>
</evidence>
<dbReference type="InterPro" id="IPR013249">
    <property type="entry name" value="RNA_pol_sigma70_r4_t2"/>
</dbReference>